<comment type="caution">
    <text evidence="1">The sequence shown here is derived from an EMBL/GenBank/DDBJ whole genome shotgun (WGS) entry which is preliminary data.</text>
</comment>
<reference evidence="1 2" key="1">
    <citation type="submission" date="2021-01" db="EMBL/GenBank/DDBJ databases">
        <title>Genomic Encyclopedia of Type Strains, Phase IV (KMG-IV): sequencing the most valuable type-strain genomes for metagenomic binning, comparative biology and taxonomic classification.</title>
        <authorList>
            <person name="Goeker M."/>
        </authorList>
    </citation>
    <scope>NUCLEOTIDE SEQUENCE [LARGE SCALE GENOMIC DNA]</scope>
    <source>
        <strain evidence="1 2">DSM 24834</strain>
    </source>
</reference>
<evidence type="ECO:0000313" key="1">
    <source>
        <dbReference type="EMBL" id="MBM7583683.1"/>
    </source>
</evidence>
<dbReference type="RefSeq" id="WP_239587331.1">
    <property type="nucleotide sequence ID" value="NZ_JAFBDZ010000001.1"/>
</dbReference>
<organism evidence="1 2">
    <name type="scientific">Rossellomorea pakistanensis</name>
    <dbReference type="NCBI Taxonomy" id="992288"/>
    <lineage>
        <taxon>Bacteria</taxon>
        <taxon>Bacillati</taxon>
        <taxon>Bacillota</taxon>
        <taxon>Bacilli</taxon>
        <taxon>Bacillales</taxon>
        <taxon>Bacillaceae</taxon>
        <taxon>Rossellomorea</taxon>
    </lineage>
</organism>
<protein>
    <submittedName>
        <fullName evidence="1">Uncharacterized protein</fullName>
    </submittedName>
</protein>
<evidence type="ECO:0000313" key="2">
    <source>
        <dbReference type="Proteomes" id="UP001646157"/>
    </source>
</evidence>
<sequence length="52" mass="6018">MIFFTTGLIETNELLKKSITVLKEKGLYIRSPYIIVKDESEMVKDKSYLSGF</sequence>
<accession>A0ABS2N747</accession>
<proteinExistence type="predicted"/>
<dbReference type="EMBL" id="JAFBDZ010000001">
    <property type="protein sequence ID" value="MBM7583683.1"/>
    <property type="molecule type" value="Genomic_DNA"/>
</dbReference>
<keyword evidence="2" id="KW-1185">Reference proteome</keyword>
<dbReference type="Proteomes" id="UP001646157">
    <property type="component" value="Unassembled WGS sequence"/>
</dbReference>
<gene>
    <name evidence="1" type="ORF">JOC86_000220</name>
</gene>
<name>A0ABS2N747_9BACI</name>